<evidence type="ECO:0000313" key="1">
    <source>
        <dbReference type="EMBL" id="GJN90922.1"/>
    </source>
</evidence>
<evidence type="ECO:0008006" key="3">
    <source>
        <dbReference type="Google" id="ProtNLM"/>
    </source>
</evidence>
<organism evidence="1 2">
    <name type="scientific">Rhodotorula paludigena</name>
    <dbReference type="NCBI Taxonomy" id="86838"/>
    <lineage>
        <taxon>Eukaryota</taxon>
        <taxon>Fungi</taxon>
        <taxon>Dikarya</taxon>
        <taxon>Basidiomycota</taxon>
        <taxon>Pucciniomycotina</taxon>
        <taxon>Microbotryomycetes</taxon>
        <taxon>Sporidiobolales</taxon>
        <taxon>Sporidiobolaceae</taxon>
        <taxon>Rhodotorula</taxon>
    </lineage>
</organism>
<protein>
    <recommendedName>
        <fullName evidence="3">SET domain-containing protein</fullName>
    </recommendedName>
</protein>
<dbReference type="Gene3D" id="2.170.270.10">
    <property type="entry name" value="SET domain"/>
    <property type="match status" value="1"/>
</dbReference>
<name>A0AAV5GPH8_9BASI</name>
<sequence length="182" mass="20180">MPKLDSCTASLILGHPVEEDTGFASSPRPRRKVNPEPSKWYKKHALLPTKSESYKPCANYGRTITRARGGLRPVKRHELVGLYGGEQFPQELGDNPTMESRWGFWRSAFVQLEKQSYWFDVDEGTAADSTLLGNAGRFINGGHQNSDGTTVGPRPNLASKTGDELIMDYGPLYTTLPLPTKP</sequence>
<dbReference type="Proteomes" id="UP001342314">
    <property type="component" value="Unassembled WGS sequence"/>
</dbReference>
<proteinExistence type="predicted"/>
<comment type="caution">
    <text evidence="1">The sequence shown here is derived from an EMBL/GenBank/DDBJ whole genome shotgun (WGS) entry which is preliminary data.</text>
</comment>
<evidence type="ECO:0000313" key="2">
    <source>
        <dbReference type="Proteomes" id="UP001342314"/>
    </source>
</evidence>
<dbReference type="EMBL" id="BQKY01000007">
    <property type="protein sequence ID" value="GJN90922.1"/>
    <property type="molecule type" value="Genomic_DNA"/>
</dbReference>
<reference evidence="1 2" key="1">
    <citation type="submission" date="2021-12" db="EMBL/GenBank/DDBJ databases">
        <title>High titer production of polyol ester of fatty acids by Rhodotorula paludigena BS15 towards product separation-free biomass refinery.</title>
        <authorList>
            <person name="Mano J."/>
            <person name="Ono H."/>
            <person name="Tanaka T."/>
            <person name="Naito K."/>
            <person name="Sushida H."/>
            <person name="Ike M."/>
            <person name="Tokuyasu K."/>
            <person name="Kitaoka M."/>
        </authorList>
    </citation>
    <scope>NUCLEOTIDE SEQUENCE [LARGE SCALE GENOMIC DNA]</scope>
    <source>
        <strain evidence="1 2">BS15</strain>
    </source>
</reference>
<dbReference type="AlphaFoldDB" id="A0AAV5GPH8"/>
<dbReference type="InterPro" id="IPR046341">
    <property type="entry name" value="SET_dom_sf"/>
</dbReference>
<keyword evidence="2" id="KW-1185">Reference proteome</keyword>
<gene>
    <name evidence="1" type="ORF">Rhopal_003936-T1</name>
</gene>
<dbReference type="SUPFAM" id="SSF82199">
    <property type="entry name" value="SET domain"/>
    <property type="match status" value="1"/>
</dbReference>
<accession>A0AAV5GPH8</accession>